<evidence type="ECO:0000256" key="6">
    <source>
        <dbReference type="RuleBase" id="RU000394"/>
    </source>
</evidence>
<dbReference type="GO" id="GO:0008017">
    <property type="term" value="F:microtubule binding"/>
    <property type="evidence" value="ECO:0007669"/>
    <property type="project" value="InterPro"/>
</dbReference>
<dbReference type="InterPro" id="IPR001752">
    <property type="entry name" value="Kinesin_motor_dom"/>
</dbReference>
<keyword evidence="3 7" id="KW-0175">Coiled coil</keyword>
<dbReference type="GO" id="GO:0005874">
    <property type="term" value="C:microtubule"/>
    <property type="evidence" value="ECO:0007669"/>
    <property type="project" value="UniProtKB-KW"/>
</dbReference>
<evidence type="ECO:0000256" key="7">
    <source>
        <dbReference type="SAM" id="Coils"/>
    </source>
</evidence>
<feature type="domain" description="Kinesin motor" evidence="9">
    <location>
        <begin position="65"/>
        <end position="363"/>
    </location>
</feature>
<name>A0A0S4JBJ4_BODSA</name>
<dbReference type="GO" id="GO:0003777">
    <property type="term" value="F:microtubule motor activity"/>
    <property type="evidence" value="ECO:0007669"/>
    <property type="project" value="InterPro"/>
</dbReference>
<dbReference type="InterPro" id="IPR027640">
    <property type="entry name" value="Kinesin-like_fam"/>
</dbReference>
<gene>
    <name evidence="10" type="ORF">BSAL_92255</name>
</gene>
<sequence length="543" mass="59651">MCSVLVAATPLSHNHRQPLASFTTLPTYLLGCLGLVLLHVSCILVSLFLFAMQYFCCSVREKEMSIEVHVRVRPGVENSVWATAETVIHNVTNSKSRFVFSKVHPTTCTNTSLFRGVEPLVHRALEGSHVTVMAYGQTGSGKTHSMLGTPDDEGIVPRAVKLLLQQSVPGRDAIALSVTEIYNDTVRDLLDPYCKELTLKDGVGDMVTTDATMVPIQALSDFTRYSSQALGNRKTGVTNMNEHSSRSHMILTLEVRRGNRAVSTMSLVDLAGSESSSRANTKGVQLQEGGHINQSLLSLGNVVNAIVEGRSHIPYRESKLTRLLRHSLGGHGLTCIVCCVNPARDNQDQTNTSLQFAQRAMKIKTDPVVQVTMPPLFMHQYVEGSMLLQEDIEVLCRVAYQRGLCDAFHSSVETAGAILTQSTSHTALALHALANCQRLLLASDQIAGAEQIDALEQEYVRLKDAVASLQASRSAETKRARENEVELESRRAKVSRLEREFDARTQEMDCELANWEYELSAARQAAVSEVDVLLAEESATRAM</sequence>
<keyword evidence="4 5" id="KW-0505">Motor protein</keyword>
<keyword evidence="8" id="KW-0812">Transmembrane</keyword>
<dbReference type="PANTHER" id="PTHR47968:SF75">
    <property type="entry name" value="CENTROMERE-ASSOCIATED PROTEIN E"/>
    <property type="match status" value="1"/>
</dbReference>
<dbReference type="PROSITE" id="PS00411">
    <property type="entry name" value="KINESIN_MOTOR_1"/>
    <property type="match status" value="1"/>
</dbReference>
<dbReference type="VEuPathDB" id="TriTrypDB:BSAL_92255"/>
<evidence type="ECO:0000256" key="4">
    <source>
        <dbReference type="ARBA" id="ARBA00023175"/>
    </source>
</evidence>
<dbReference type="Proteomes" id="UP000051952">
    <property type="component" value="Unassembled WGS sequence"/>
</dbReference>
<dbReference type="InterPro" id="IPR027417">
    <property type="entry name" value="P-loop_NTPase"/>
</dbReference>
<dbReference type="PRINTS" id="PR00380">
    <property type="entry name" value="KINESINHEAVY"/>
</dbReference>
<evidence type="ECO:0000256" key="5">
    <source>
        <dbReference type="PROSITE-ProRule" id="PRU00283"/>
    </source>
</evidence>
<dbReference type="PANTHER" id="PTHR47968">
    <property type="entry name" value="CENTROMERE PROTEIN E"/>
    <property type="match status" value="1"/>
</dbReference>
<dbReference type="AlphaFoldDB" id="A0A0S4JBJ4"/>
<dbReference type="InterPro" id="IPR036961">
    <property type="entry name" value="Kinesin_motor_dom_sf"/>
</dbReference>
<comment type="similarity">
    <text evidence="5 6">Belongs to the TRAFAC class myosin-kinesin ATPase superfamily. Kinesin family.</text>
</comment>
<evidence type="ECO:0000259" key="9">
    <source>
        <dbReference type="PROSITE" id="PS50067"/>
    </source>
</evidence>
<evidence type="ECO:0000313" key="10">
    <source>
        <dbReference type="EMBL" id="CUG86264.1"/>
    </source>
</evidence>
<feature type="coiled-coil region" evidence="7">
    <location>
        <begin position="452"/>
        <end position="500"/>
    </location>
</feature>
<dbReference type="SMART" id="SM00129">
    <property type="entry name" value="KISc"/>
    <property type="match status" value="1"/>
</dbReference>
<keyword evidence="11" id="KW-1185">Reference proteome</keyword>
<evidence type="ECO:0000256" key="3">
    <source>
        <dbReference type="ARBA" id="ARBA00023054"/>
    </source>
</evidence>
<reference evidence="11" key="1">
    <citation type="submission" date="2015-09" db="EMBL/GenBank/DDBJ databases">
        <authorList>
            <consortium name="Pathogen Informatics"/>
        </authorList>
    </citation>
    <scope>NUCLEOTIDE SEQUENCE [LARGE SCALE GENOMIC DNA]</scope>
    <source>
        <strain evidence="11">Lake Konstanz</strain>
    </source>
</reference>
<dbReference type="GO" id="GO:0005524">
    <property type="term" value="F:ATP binding"/>
    <property type="evidence" value="ECO:0007669"/>
    <property type="project" value="UniProtKB-UniRule"/>
</dbReference>
<evidence type="ECO:0000256" key="2">
    <source>
        <dbReference type="ARBA" id="ARBA00022840"/>
    </source>
</evidence>
<dbReference type="EMBL" id="CYKH01001272">
    <property type="protein sequence ID" value="CUG86264.1"/>
    <property type="molecule type" value="Genomic_DNA"/>
</dbReference>
<keyword evidence="8" id="KW-0472">Membrane</keyword>
<keyword evidence="2 5" id="KW-0067">ATP-binding</keyword>
<evidence type="ECO:0000313" key="11">
    <source>
        <dbReference type="Proteomes" id="UP000051952"/>
    </source>
</evidence>
<evidence type="ECO:0000256" key="1">
    <source>
        <dbReference type="ARBA" id="ARBA00022741"/>
    </source>
</evidence>
<feature type="binding site" evidence="5">
    <location>
        <begin position="136"/>
        <end position="143"/>
    </location>
    <ligand>
        <name>ATP</name>
        <dbReference type="ChEBI" id="CHEBI:30616"/>
    </ligand>
</feature>
<dbReference type="Gene3D" id="3.40.850.10">
    <property type="entry name" value="Kinesin motor domain"/>
    <property type="match status" value="1"/>
</dbReference>
<keyword evidence="6" id="KW-0493">Microtubule</keyword>
<dbReference type="Pfam" id="PF00225">
    <property type="entry name" value="Kinesin"/>
    <property type="match status" value="1"/>
</dbReference>
<organism evidence="10 11">
    <name type="scientific">Bodo saltans</name>
    <name type="common">Flagellated protozoan</name>
    <dbReference type="NCBI Taxonomy" id="75058"/>
    <lineage>
        <taxon>Eukaryota</taxon>
        <taxon>Discoba</taxon>
        <taxon>Euglenozoa</taxon>
        <taxon>Kinetoplastea</taxon>
        <taxon>Metakinetoplastina</taxon>
        <taxon>Eubodonida</taxon>
        <taxon>Bodonidae</taxon>
        <taxon>Bodo</taxon>
    </lineage>
</organism>
<proteinExistence type="inferred from homology"/>
<keyword evidence="8" id="KW-1133">Transmembrane helix</keyword>
<dbReference type="OrthoDB" id="3176171at2759"/>
<protein>
    <recommendedName>
        <fullName evidence="6">Kinesin-like protein</fullName>
    </recommendedName>
</protein>
<dbReference type="GO" id="GO:0007018">
    <property type="term" value="P:microtubule-based movement"/>
    <property type="evidence" value="ECO:0007669"/>
    <property type="project" value="InterPro"/>
</dbReference>
<dbReference type="InterPro" id="IPR019821">
    <property type="entry name" value="Kinesin_motor_CS"/>
</dbReference>
<dbReference type="PROSITE" id="PS50067">
    <property type="entry name" value="KINESIN_MOTOR_2"/>
    <property type="match status" value="1"/>
</dbReference>
<dbReference type="CDD" id="cd00106">
    <property type="entry name" value="KISc"/>
    <property type="match status" value="1"/>
</dbReference>
<accession>A0A0S4JBJ4</accession>
<feature type="transmembrane region" description="Helical" evidence="8">
    <location>
        <begin position="28"/>
        <end position="55"/>
    </location>
</feature>
<keyword evidence="1 5" id="KW-0547">Nucleotide-binding</keyword>
<evidence type="ECO:0000256" key="8">
    <source>
        <dbReference type="SAM" id="Phobius"/>
    </source>
</evidence>
<dbReference type="SUPFAM" id="SSF52540">
    <property type="entry name" value="P-loop containing nucleoside triphosphate hydrolases"/>
    <property type="match status" value="1"/>
</dbReference>